<dbReference type="InterPro" id="IPR006059">
    <property type="entry name" value="SBP"/>
</dbReference>
<name>A0ABS7CHY2_9BACL</name>
<dbReference type="PANTHER" id="PTHR43649:SF12">
    <property type="entry name" value="DIACETYLCHITOBIOSE BINDING PROTEIN DASA"/>
    <property type="match status" value="1"/>
</dbReference>
<dbReference type="Pfam" id="PF01547">
    <property type="entry name" value="SBP_bac_1"/>
    <property type="match status" value="1"/>
</dbReference>
<evidence type="ECO:0000313" key="2">
    <source>
        <dbReference type="Proteomes" id="UP001519887"/>
    </source>
</evidence>
<dbReference type="InterPro" id="IPR050490">
    <property type="entry name" value="Bact_solute-bd_prot1"/>
</dbReference>
<feature type="non-terminal residue" evidence="1">
    <location>
        <position position="298"/>
    </location>
</feature>
<evidence type="ECO:0000313" key="1">
    <source>
        <dbReference type="EMBL" id="MBW7460539.1"/>
    </source>
</evidence>
<dbReference type="EMBL" id="JAHZIK010002292">
    <property type="protein sequence ID" value="MBW7460539.1"/>
    <property type="molecule type" value="Genomic_DNA"/>
</dbReference>
<proteinExistence type="predicted"/>
<protein>
    <submittedName>
        <fullName evidence="1">Extracellular solute-binding protein</fullName>
    </submittedName>
</protein>
<reference evidence="1 2" key="1">
    <citation type="submission" date="2021-07" db="EMBL/GenBank/DDBJ databases">
        <title>Paenibacillus radiodurans sp. nov., isolated from the southeastern edge of Tengger Desert.</title>
        <authorList>
            <person name="Zhang G."/>
        </authorList>
    </citation>
    <scope>NUCLEOTIDE SEQUENCE [LARGE SCALE GENOMIC DNA]</scope>
    <source>
        <strain evidence="1 2">CCM 7311</strain>
    </source>
</reference>
<sequence>DDAGQSNEKVTLRFAWWGSEDRHKALLAAIDAYTKKNPNITIEPEYSGFDGYYQKLVTQLSGGTAPDLTPLSVDWIDDIAVKGNLVLDLYSQKQNINLDAFDPDFLNKYTVFDQKLVGLPMGVNGMVIAYNKDFFKKFGIPEDTNWDWAKIDEIGRKVHQQDPDAYLLASLDVRGFLQPYVRQQTNKQWIQDDKTLGFDQAVLTDALTYYKKLLDDGVLEPLAESSLYPDITQNTAWQKGNIGLSFGLASTLVALKSVIPNIDVTTYPIPANAKTSAVLVNPSNPLAINKASKHPEEA</sequence>
<dbReference type="Gene3D" id="3.40.190.10">
    <property type="entry name" value="Periplasmic binding protein-like II"/>
    <property type="match status" value="1"/>
</dbReference>
<dbReference type="PANTHER" id="PTHR43649">
    <property type="entry name" value="ARABINOSE-BINDING PROTEIN-RELATED"/>
    <property type="match status" value="1"/>
</dbReference>
<keyword evidence="2" id="KW-1185">Reference proteome</keyword>
<dbReference type="Proteomes" id="UP001519887">
    <property type="component" value="Unassembled WGS sequence"/>
</dbReference>
<comment type="caution">
    <text evidence="1">The sequence shown here is derived from an EMBL/GenBank/DDBJ whole genome shotgun (WGS) entry which is preliminary data.</text>
</comment>
<accession>A0ABS7CHY2</accession>
<dbReference type="SUPFAM" id="SSF53850">
    <property type="entry name" value="Periplasmic binding protein-like II"/>
    <property type="match status" value="1"/>
</dbReference>
<gene>
    <name evidence="1" type="ORF">K0U00_41395</name>
</gene>
<feature type="non-terminal residue" evidence="1">
    <location>
        <position position="1"/>
    </location>
</feature>
<organism evidence="1 2">
    <name type="scientific">Paenibacillus sepulcri</name>
    <dbReference type="NCBI Taxonomy" id="359917"/>
    <lineage>
        <taxon>Bacteria</taxon>
        <taxon>Bacillati</taxon>
        <taxon>Bacillota</taxon>
        <taxon>Bacilli</taxon>
        <taxon>Bacillales</taxon>
        <taxon>Paenibacillaceae</taxon>
        <taxon>Paenibacillus</taxon>
    </lineage>
</organism>